<protein>
    <recommendedName>
        <fullName evidence="3">F-box domain-containing protein</fullName>
    </recommendedName>
</protein>
<sequence>MSPVDYKNPAIHNIPHNALRVEDIVDQILLKLMENDQPKKSDLLSMARCCRAFEDPSLNRLWASMNSVVPLLKLIDGVEVSQGTLIIGGKLEYVELSSRFHSYAKRIRSLDYDMTTNFANVDVSTWIRLAQLEGALLPNLKSLKISCTIVHGATSAVERDKALLLLPVVARPSPINSFTFQMLSVTSHNTRYEVGPFLSILSDYKLSIETLVLSGTFTPQYTKTIAMMKSLRSVSLQLALDSTLPAVLAALASLPRLHTVELDFTGLTPSPAEIGTHSFQSLLKVALSGSISFISRTLSSIICPGMECVHARLIIMNAHGATDVPPAQESVLPYLQLSRFPTLKYIVLDLSGCASPSSDGQRENRLNLVASILGNRGVEEFTVTSLGPHMCLSDHEINEIATAWPSLRVLKFEHTWAPFEQPSFTSLDHLAKRCPQLTEVSMTLREGDIQDLNHSDTPSPGKGVWKLSLQHTMVKRYAVVGRYIDELFPFLNKFTMNETQGCGYLQDVIFQACQVVRKSEQRRKKGEDTKDSQLYRR</sequence>
<dbReference type="Gene3D" id="3.80.10.10">
    <property type="entry name" value="Ribonuclease Inhibitor"/>
    <property type="match status" value="1"/>
</dbReference>
<name>A0A9P5XUJ6_9AGAR</name>
<evidence type="ECO:0008006" key="3">
    <source>
        <dbReference type="Google" id="ProtNLM"/>
    </source>
</evidence>
<evidence type="ECO:0000313" key="1">
    <source>
        <dbReference type="EMBL" id="KAF9456989.1"/>
    </source>
</evidence>
<proteinExistence type="predicted"/>
<reference evidence="1" key="1">
    <citation type="submission" date="2020-11" db="EMBL/GenBank/DDBJ databases">
        <authorList>
            <consortium name="DOE Joint Genome Institute"/>
            <person name="Ahrendt S."/>
            <person name="Riley R."/>
            <person name="Andreopoulos W."/>
            <person name="Labutti K."/>
            <person name="Pangilinan J."/>
            <person name="Ruiz-Duenas F.J."/>
            <person name="Barrasa J.M."/>
            <person name="Sanchez-Garcia M."/>
            <person name="Camarero S."/>
            <person name="Miyauchi S."/>
            <person name="Serrano A."/>
            <person name="Linde D."/>
            <person name="Babiker R."/>
            <person name="Drula E."/>
            <person name="Ayuso-Fernandez I."/>
            <person name="Pacheco R."/>
            <person name="Padilla G."/>
            <person name="Ferreira P."/>
            <person name="Barriuso J."/>
            <person name="Kellner H."/>
            <person name="Castanera R."/>
            <person name="Alfaro M."/>
            <person name="Ramirez L."/>
            <person name="Pisabarro A.G."/>
            <person name="Kuo A."/>
            <person name="Tritt A."/>
            <person name="Lipzen A."/>
            <person name="He G."/>
            <person name="Yan M."/>
            <person name="Ng V."/>
            <person name="Cullen D."/>
            <person name="Martin F."/>
            <person name="Rosso M.-N."/>
            <person name="Henrissat B."/>
            <person name="Hibbett D."/>
            <person name="Martinez A.T."/>
            <person name="Grigoriev I.V."/>
        </authorList>
    </citation>
    <scope>NUCLEOTIDE SEQUENCE</scope>
    <source>
        <strain evidence="1">CBS 247.69</strain>
    </source>
</reference>
<keyword evidence="2" id="KW-1185">Reference proteome</keyword>
<comment type="caution">
    <text evidence="1">The sequence shown here is derived from an EMBL/GenBank/DDBJ whole genome shotgun (WGS) entry which is preliminary data.</text>
</comment>
<accession>A0A9P5XUJ6</accession>
<dbReference type="SUPFAM" id="SSF52047">
    <property type="entry name" value="RNI-like"/>
    <property type="match status" value="1"/>
</dbReference>
<dbReference type="OrthoDB" id="2631350at2759"/>
<gene>
    <name evidence="1" type="ORF">BDZ94DRAFT_1274293</name>
</gene>
<organism evidence="1 2">
    <name type="scientific">Collybia nuda</name>
    <dbReference type="NCBI Taxonomy" id="64659"/>
    <lineage>
        <taxon>Eukaryota</taxon>
        <taxon>Fungi</taxon>
        <taxon>Dikarya</taxon>
        <taxon>Basidiomycota</taxon>
        <taxon>Agaricomycotina</taxon>
        <taxon>Agaricomycetes</taxon>
        <taxon>Agaricomycetidae</taxon>
        <taxon>Agaricales</taxon>
        <taxon>Tricholomatineae</taxon>
        <taxon>Clitocybaceae</taxon>
        <taxon>Collybia</taxon>
    </lineage>
</organism>
<evidence type="ECO:0000313" key="2">
    <source>
        <dbReference type="Proteomes" id="UP000807353"/>
    </source>
</evidence>
<dbReference type="InterPro" id="IPR032675">
    <property type="entry name" value="LRR_dom_sf"/>
</dbReference>
<dbReference type="EMBL" id="MU150392">
    <property type="protein sequence ID" value="KAF9456989.1"/>
    <property type="molecule type" value="Genomic_DNA"/>
</dbReference>
<dbReference type="Proteomes" id="UP000807353">
    <property type="component" value="Unassembled WGS sequence"/>
</dbReference>
<dbReference type="AlphaFoldDB" id="A0A9P5XUJ6"/>